<evidence type="ECO:0000313" key="1">
    <source>
        <dbReference type="EMBL" id="GAA5502200.1"/>
    </source>
</evidence>
<dbReference type="Proteomes" id="UP001458946">
    <property type="component" value="Unassembled WGS sequence"/>
</dbReference>
<keyword evidence="2" id="KW-1185">Reference proteome</keyword>
<name>A0ABP9VAA5_9DEIO</name>
<reference evidence="1 2" key="1">
    <citation type="submission" date="2024-02" db="EMBL/GenBank/DDBJ databases">
        <title>Deinococcus xinjiangensis NBRC 107630.</title>
        <authorList>
            <person name="Ichikawa N."/>
            <person name="Katano-Makiyama Y."/>
            <person name="Hidaka K."/>
        </authorList>
    </citation>
    <scope>NUCLEOTIDE SEQUENCE [LARGE SCALE GENOMIC DNA]</scope>
    <source>
        <strain evidence="1 2">NBRC 107630</strain>
    </source>
</reference>
<dbReference type="RefSeq" id="WP_353542173.1">
    <property type="nucleotide sequence ID" value="NZ_BAABRN010000019.1"/>
</dbReference>
<protein>
    <submittedName>
        <fullName evidence="1">Uncharacterized protein</fullName>
    </submittedName>
</protein>
<dbReference type="EMBL" id="BAABRN010000019">
    <property type="protein sequence ID" value="GAA5502200.1"/>
    <property type="molecule type" value="Genomic_DNA"/>
</dbReference>
<evidence type="ECO:0000313" key="2">
    <source>
        <dbReference type="Proteomes" id="UP001458946"/>
    </source>
</evidence>
<sequence>MRLLESEEYRGKQICVYVIYPEGPSQAPAPSLGVRVDGAVLEETAFFQDIHHLPDALAWGRRAVDRVLGMDHSHDPTLLPSPV</sequence>
<organism evidence="1 2">
    <name type="scientific">Deinococcus xinjiangensis</name>
    <dbReference type="NCBI Taxonomy" id="457454"/>
    <lineage>
        <taxon>Bacteria</taxon>
        <taxon>Thermotogati</taxon>
        <taxon>Deinococcota</taxon>
        <taxon>Deinococci</taxon>
        <taxon>Deinococcales</taxon>
        <taxon>Deinococcaceae</taxon>
        <taxon>Deinococcus</taxon>
    </lineage>
</organism>
<gene>
    <name evidence="1" type="ORF">Dxin01_01939</name>
</gene>
<proteinExistence type="predicted"/>
<accession>A0ABP9VAA5</accession>
<comment type="caution">
    <text evidence="1">The sequence shown here is derived from an EMBL/GenBank/DDBJ whole genome shotgun (WGS) entry which is preliminary data.</text>
</comment>